<dbReference type="AlphaFoldDB" id="A0A4V3DDP3"/>
<name>A0A4V3DDP3_9SPHI</name>
<reference evidence="2 3" key="1">
    <citation type="submission" date="2019-03" db="EMBL/GenBank/DDBJ databases">
        <title>Genomic Encyclopedia of Archaeal and Bacterial Type Strains, Phase II (KMG-II): from individual species to whole genera.</title>
        <authorList>
            <person name="Goeker M."/>
        </authorList>
    </citation>
    <scope>NUCLEOTIDE SEQUENCE [LARGE SCALE GENOMIC DNA]</scope>
    <source>
        <strain evidence="2 3">DSM 28353</strain>
    </source>
</reference>
<feature type="transmembrane region" description="Helical" evidence="1">
    <location>
        <begin position="217"/>
        <end position="235"/>
    </location>
</feature>
<accession>A0A4V3DDP3</accession>
<feature type="transmembrane region" description="Helical" evidence="1">
    <location>
        <begin position="7"/>
        <end position="33"/>
    </location>
</feature>
<protein>
    <recommendedName>
        <fullName evidence="4">UbiA prenyltransferase family protein</fullName>
    </recommendedName>
</protein>
<evidence type="ECO:0000256" key="1">
    <source>
        <dbReference type="SAM" id="Phobius"/>
    </source>
</evidence>
<evidence type="ECO:0000313" key="3">
    <source>
        <dbReference type="Proteomes" id="UP000295292"/>
    </source>
</evidence>
<keyword evidence="1" id="KW-0812">Transmembrane</keyword>
<evidence type="ECO:0000313" key="2">
    <source>
        <dbReference type="EMBL" id="TDQ76684.1"/>
    </source>
</evidence>
<dbReference type="OrthoDB" id="1467772at2"/>
<feature type="transmembrane region" description="Helical" evidence="1">
    <location>
        <begin position="170"/>
        <end position="190"/>
    </location>
</feature>
<feature type="transmembrane region" description="Helical" evidence="1">
    <location>
        <begin position="81"/>
        <end position="101"/>
    </location>
</feature>
<dbReference type="RefSeq" id="WP_133585484.1">
    <property type="nucleotide sequence ID" value="NZ_SNYV01000015.1"/>
</dbReference>
<keyword evidence="1" id="KW-1133">Transmembrane helix</keyword>
<organism evidence="2 3">
    <name type="scientific">Sphingobacterium yanglingense</name>
    <dbReference type="NCBI Taxonomy" id="1437280"/>
    <lineage>
        <taxon>Bacteria</taxon>
        <taxon>Pseudomonadati</taxon>
        <taxon>Bacteroidota</taxon>
        <taxon>Sphingobacteriia</taxon>
        <taxon>Sphingobacteriales</taxon>
        <taxon>Sphingobacteriaceae</taxon>
        <taxon>Sphingobacterium</taxon>
    </lineage>
</organism>
<feature type="transmembrane region" description="Helical" evidence="1">
    <location>
        <begin position="107"/>
        <end position="126"/>
    </location>
</feature>
<gene>
    <name evidence="2" type="ORF">CLV99_3277</name>
</gene>
<proteinExistence type="predicted"/>
<sequence>MNPLKKIYHFIIFSNVLIASAAMAQCLLTYIVLGLPSNWYVVGIEGTATLLLYNFSLFLSKPKNPQDSPYLRTRWVFGHERIFWLNNLIASVLLLYCLGHVHFYTWLFLGVVGIVSVGYSLPIFRFSGKAGGLRQVPGLKLFHIAVVWSLSSVGLPVVEAWGEAVPVDWGQANALGFLKILFLLICTLPFDIRDMKQDSYYHLKTIPHLIGERKAKLLCYILIGIHICLLVTVPFAVPAKAGVILTDILIGIALYFVLFKKNVGYHQVYLLDVALLVQYFCVLLFVL</sequence>
<comment type="caution">
    <text evidence="2">The sequence shown here is derived from an EMBL/GenBank/DDBJ whole genome shotgun (WGS) entry which is preliminary data.</text>
</comment>
<keyword evidence="1" id="KW-0472">Membrane</keyword>
<keyword evidence="3" id="KW-1185">Reference proteome</keyword>
<feature type="transmembrane region" description="Helical" evidence="1">
    <location>
        <begin position="39"/>
        <end position="60"/>
    </location>
</feature>
<feature type="transmembrane region" description="Helical" evidence="1">
    <location>
        <begin position="241"/>
        <end position="259"/>
    </location>
</feature>
<evidence type="ECO:0008006" key="4">
    <source>
        <dbReference type="Google" id="ProtNLM"/>
    </source>
</evidence>
<dbReference type="Proteomes" id="UP000295292">
    <property type="component" value="Unassembled WGS sequence"/>
</dbReference>
<dbReference type="EMBL" id="SNYV01000015">
    <property type="protein sequence ID" value="TDQ76684.1"/>
    <property type="molecule type" value="Genomic_DNA"/>
</dbReference>
<feature type="transmembrane region" description="Helical" evidence="1">
    <location>
        <begin position="138"/>
        <end position="158"/>
    </location>
</feature>
<feature type="transmembrane region" description="Helical" evidence="1">
    <location>
        <begin position="268"/>
        <end position="286"/>
    </location>
</feature>